<dbReference type="EMBL" id="SWDX01000006">
    <property type="protein sequence ID" value="TKC59141.1"/>
    <property type="molecule type" value="Genomic_DNA"/>
</dbReference>
<dbReference type="Gene3D" id="3.55.50.30">
    <property type="match status" value="1"/>
</dbReference>
<dbReference type="InterPro" id="IPR012373">
    <property type="entry name" value="Ferrdict_sens_TM"/>
</dbReference>
<dbReference type="InterPro" id="IPR006860">
    <property type="entry name" value="FecR"/>
</dbReference>
<accession>A0A4U1G5V9</accession>
<keyword evidence="1" id="KW-0812">Transmembrane</keyword>
<evidence type="ECO:0000259" key="2">
    <source>
        <dbReference type="Pfam" id="PF04773"/>
    </source>
</evidence>
<proteinExistence type="predicted"/>
<dbReference type="AlphaFoldDB" id="A0A4U1G5V9"/>
<protein>
    <submittedName>
        <fullName evidence="4">DUF4974 domain-containing protein</fullName>
    </submittedName>
</protein>
<evidence type="ECO:0000313" key="4">
    <source>
        <dbReference type="EMBL" id="TKC59141.1"/>
    </source>
</evidence>
<dbReference type="GO" id="GO:0016989">
    <property type="term" value="F:sigma factor antagonist activity"/>
    <property type="evidence" value="ECO:0007669"/>
    <property type="project" value="TreeGrafter"/>
</dbReference>
<dbReference type="Proteomes" id="UP000309594">
    <property type="component" value="Unassembled WGS sequence"/>
</dbReference>
<keyword evidence="1" id="KW-1133">Transmembrane helix</keyword>
<dbReference type="FunFam" id="2.60.120.1440:FF:000001">
    <property type="entry name" value="Putative anti-sigma factor"/>
    <property type="match status" value="1"/>
</dbReference>
<dbReference type="InterPro" id="IPR032508">
    <property type="entry name" value="FecR_C"/>
</dbReference>
<name>A0A4U1G5V9_9SPHI</name>
<dbReference type="Gene3D" id="2.60.120.1440">
    <property type="match status" value="1"/>
</dbReference>
<evidence type="ECO:0000313" key="5">
    <source>
        <dbReference type="Proteomes" id="UP000309594"/>
    </source>
</evidence>
<keyword evidence="1" id="KW-0472">Membrane</keyword>
<sequence length="396" mass="44106">MQKEEFIAIASKVSEGLATDQQKQLFLYHLGTFAKENPEWEKLDLEFRQQIEDEIKSDIRIQVFGEAERKPKTTKLWPRIVAIAAAVAFIVLGVYFFNYRNDKHLDIDNLVMQDVGPGKNGATLTLADGKKILLSDAVKGQLANEAGVSISKTEDGQVVYKVVGTKANGAGKNNTMTTARGEQWVLELPDGTRVWLNSASSLTYPAFFAKTGSRKVELIGEAYFEVAKDKLHQFIVKTKGQDVEVLGTHFNINAYPEEESVKTTLFEGRVKVSPISTQGEALSEGEKATVLKPGEQSVLANNTIKVLPANTEQALAWKNGYFLFENENIKSIMREVSRWYDVDVIYQGNVEQKTIEGTVSKFKNVSTVLEMLESTKVVKFKINGKQIVVMPGKDNN</sequence>
<evidence type="ECO:0000256" key="1">
    <source>
        <dbReference type="SAM" id="Phobius"/>
    </source>
</evidence>
<evidence type="ECO:0000259" key="3">
    <source>
        <dbReference type="Pfam" id="PF16344"/>
    </source>
</evidence>
<comment type="caution">
    <text evidence="4">The sequence shown here is derived from an EMBL/GenBank/DDBJ whole genome shotgun (WGS) entry which is preliminary data.</text>
</comment>
<reference evidence="4 5" key="1">
    <citation type="submission" date="2019-04" db="EMBL/GenBank/DDBJ databases">
        <title>Pedobacter sp. RP-1-16 sp. nov., isolated from Arctic soil.</title>
        <authorList>
            <person name="Dahal R.H."/>
            <person name="Kim D.-U."/>
        </authorList>
    </citation>
    <scope>NUCLEOTIDE SEQUENCE [LARGE SCALE GENOMIC DNA]</scope>
    <source>
        <strain evidence="4 5">RP-1-16</strain>
    </source>
</reference>
<feature type="domain" description="Protein FecR C-terminal" evidence="3">
    <location>
        <begin position="321"/>
        <end position="389"/>
    </location>
</feature>
<gene>
    <name evidence="4" type="ORF">FBD94_16540</name>
</gene>
<dbReference type="Pfam" id="PF16344">
    <property type="entry name" value="FecR_C"/>
    <property type="match status" value="1"/>
</dbReference>
<dbReference type="Pfam" id="PF04773">
    <property type="entry name" value="FecR"/>
    <property type="match status" value="1"/>
</dbReference>
<dbReference type="PANTHER" id="PTHR30273">
    <property type="entry name" value="PERIPLASMIC SIGNAL SENSOR AND SIGMA FACTOR ACTIVATOR FECR-RELATED"/>
    <property type="match status" value="1"/>
</dbReference>
<feature type="domain" description="FecR protein" evidence="2">
    <location>
        <begin position="175"/>
        <end position="271"/>
    </location>
</feature>
<dbReference type="PANTHER" id="PTHR30273:SF2">
    <property type="entry name" value="PROTEIN FECR"/>
    <property type="match status" value="1"/>
</dbReference>
<dbReference type="RefSeq" id="WP_136881015.1">
    <property type="nucleotide sequence ID" value="NZ_SWDX01000006.1"/>
</dbReference>
<organism evidence="4 5">
    <name type="scientific">Pedobacter hiemivivus</name>
    <dbReference type="NCBI Taxonomy" id="2530454"/>
    <lineage>
        <taxon>Bacteria</taxon>
        <taxon>Pseudomonadati</taxon>
        <taxon>Bacteroidota</taxon>
        <taxon>Sphingobacteriia</taxon>
        <taxon>Sphingobacteriales</taxon>
        <taxon>Sphingobacteriaceae</taxon>
        <taxon>Pedobacter</taxon>
    </lineage>
</organism>
<feature type="transmembrane region" description="Helical" evidence="1">
    <location>
        <begin position="76"/>
        <end position="97"/>
    </location>
</feature>